<name>A0A8H4ASE5_GIGMA</name>
<evidence type="ECO:0000313" key="1">
    <source>
        <dbReference type="EMBL" id="KAF0527509.1"/>
    </source>
</evidence>
<protein>
    <submittedName>
        <fullName evidence="1">Uncharacterized protein</fullName>
    </submittedName>
</protein>
<dbReference type="EMBL" id="WTPW01000278">
    <property type="protein sequence ID" value="KAF0527509.1"/>
    <property type="molecule type" value="Genomic_DNA"/>
</dbReference>
<gene>
    <name evidence="1" type="ORF">F8M41_013607</name>
</gene>
<organism evidence="1 2">
    <name type="scientific">Gigaspora margarita</name>
    <dbReference type="NCBI Taxonomy" id="4874"/>
    <lineage>
        <taxon>Eukaryota</taxon>
        <taxon>Fungi</taxon>
        <taxon>Fungi incertae sedis</taxon>
        <taxon>Mucoromycota</taxon>
        <taxon>Glomeromycotina</taxon>
        <taxon>Glomeromycetes</taxon>
        <taxon>Diversisporales</taxon>
        <taxon>Gigasporaceae</taxon>
        <taxon>Gigaspora</taxon>
    </lineage>
</organism>
<reference evidence="1 2" key="1">
    <citation type="journal article" date="2019" name="Environ. Microbiol.">
        <title>At the nexus of three kingdoms: the genome of the mycorrhizal fungus Gigaspora margarita provides insights into plant, endobacterial and fungal interactions.</title>
        <authorList>
            <person name="Venice F."/>
            <person name="Ghignone S."/>
            <person name="Salvioli di Fossalunga A."/>
            <person name="Amselem J."/>
            <person name="Novero M."/>
            <person name="Xianan X."/>
            <person name="Sedzielewska Toro K."/>
            <person name="Morin E."/>
            <person name="Lipzen A."/>
            <person name="Grigoriev I.V."/>
            <person name="Henrissat B."/>
            <person name="Martin F.M."/>
            <person name="Bonfante P."/>
        </authorList>
    </citation>
    <scope>NUCLEOTIDE SEQUENCE [LARGE SCALE GENOMIC DNA]</scope>
    <source>
        <strain evidence="1 2">BEG34</strain>
    </source>
</reference>
<dbReference type="AlphaFoldDB" id="A0A8H4ASE5"/>
<accession>A0A8H4ASE5</accession>
<sequence length="85" mass="10038">MPTEKRFCLEEYDEELKKQEIVLDIVMEAEELTKKEKNELWNGSSDEEKTMLITVKESEVFVMLMVSDDDDDRTIQGEEDILKPH</sequence>
<dbReference type="Proteomes" id="UP000439903">
    <property type="component" value="Unassembled WGS sequence"/>
</dbReference>
<comment type="caution">
    <text evidence="1">The sequence shown here is derived from an EMBL/GenBank/DDBJ whole genome shotgun (WGS) entry which is preliminary data.</text>
</comment>
<proteinExistence type="predicted"/>
<keyword evidence="2" id="KW-1185">Reference proteome</keyword>
<evidence type="ECO:0000313" key="2">
    <source>
        <dbReference type="Proteomes" id="UP000439903"/>
    </source>
</evidence>